<evidence type="ECO:0000313" key="2">
    <source>
        <dbReference type="EMBL" id="KYH27100.1"/>
    </source>
</evidence>
<reference evidence="2 3" key="1">
    <citation type="submission" date="2016-02" db="EMBL/GenBank/DDBJ databases">
        <title>Genome sequence of Halalkalicoccus paucihalophilus DSM 24557.</title>
        <authorList>
            <person name="Poehlein A."/>
            <person name="Daniel R."/>
        </authorList>
    </citation>
    <scope>NUCLEOTIDE SEQUENCE [LARGE SCALE GENOMIC DNA]</scope>
    <source>
        <strain evidence="2 3">DSM 24557</strain>
    </source>
</reference>
<protein>
    <recommendedName>
        <fullName evidence="1">DUF7129 domain-containing protein</fullName>
    </recommendedName>
</protein>
<dbReference type="Gene3D" id="2.20.28.10">
    <property type="match status" value="1"/>
</dbReference>
<dbReference type="AlphaFoldDB" id="A0A151AHW9"/>
<dbReference type="InterPro" id="IPR055553">
    <property type="entry name" value="DUF7129"/>
</dbReference>
<dbReference type="NCBIfam" id="NF033497">
    <property type="entry name" value="rubre_like_arch"/>
    <property type="match status" value="1"/>
</dbReference>
<dbReference type="SUPFAM" id="SSF57802">
    <property type="entry name" value="Rubredoxin-like"/>
    <property type="match status" value="1"/>
</dbReference>
<accession>A0A151AHW9</accession>
<keyword evidence="3" id="KW-1185">Reference proteome</keyword>
<dbReference type="EMBL" id="LTAZ01000003">
    <property type="protein sequence ID" value="KYH27100.1"/>
    <property type="molecule type" value="Genomic_DNA"/>
</dbReference>
<evidence type="ECO:0000313" key="3">
    <source>
        <dbReference type="Proteomes" id="UP000075321"/>
    </source>
</evidence>
<comment type="caution">
    <text evidence="2">The sequence shown here is derived from an EMBL/GenBank/DDBJ whole genome shotgun (WGS) entry which is preliminary data.</text>
</comment>
<gene>
    <name evidence="2" type="ORF">HAPAU_09900</name>
</gene>
<sequence>MTANGTSPTPTWDVASDAETESTYECLDCGTRVTGTSHPGSCPNCDAPFRNCATSIE</sequence>
<feature type="domain" description="DUF7129" evidence="1">
    <location>
        <begin position="19"/>
        <end position="55"/>
    </location>
</feature>
<name>A0A151AHW9_9EURY</name>
<dbReference type="RefSeq" id="WP_157078419.1">
    <property type="nucleotide sequence ID" value="NZ_LTAZ01000003.1"/>
</dbReference>
<proteinExistence type="predicted"/>
<dbReference type="Proteomes" id="UP000075321">
    <property type="component" value="Unassembled WGS sequence"/>
</dbReference>
<dbReference type="OrthoDB" id="280213at2157"/>
<dbReference type="Pfam" id="PF23455">
    <property type="entry name" value="DUF7129"/>
    <property type="match status" value="1"/>
</dbReference>
<organism evidence="2 3">
    <name type="scientific">Halalkalicoccus paucihalophilus</name>
    <dbReference type="NCBI Taxonomy" id="1008153"/>
    <lineage>
        <taxon>Archaea</taxon>
        <taxon>Methanobacteriati</taxon>
        <taxon>Methanobacteriota</taxon>
        <taxon>Stenosarchaea group</taxon>
        <taxon>Halobacteria</taxon>
        <taxon>Halobacteriales</taxon>
        <taxon>Halococcaceae</taxon>
        <taxon>Halalkalicoccus</taxon>
    </lineage>
</organism>
<dbReference type="PATRIC" id="fig|1008153.3.peg.998"/>
<evidence type="ECO:0000259" key="1">
    <source>
        <dbReference type="Pfam" id="PF23455"/>
    </source>
</evidence>